<organism evidence="1 2">
    <name type="scientific">Streptomyces caledonius</name>
    <dbReference type="NCBI Taxonomy" id="3134107"/>
    <lineage>
        <taxon>Bacteria</taxon>
        <taxon>Bacillati</taxon>
        <taxon>Actinomycetota</taxon>
        <taxon>Actinomycetes</taxon>
        <taxon>Kitasatosporales</taxon>
        <taxon>Streptomycetaceae</taxon>
        <taxon>Streptomyces</taxon>
    </lineage>
</organism>
<keyword evidence="2" id="KW-1185">Reference proteome</keyword>
<dbReference type="Proteomes" id="UP001382904">
    <property type="component" value="Unassembled WGS sequence"/>
</dbReference>
<accession>A0ABU8U353</accession>
<gene>
    <name evidence="1" type="ORF">WKI68_09560</name>
</gene>
<proteinExistence type="predicted"/>
<dbReference type="EMBL" id="JBBKAM010000002">
    <property type="protein sequence ID" value="MEJ8641648.1"/>
    <property type="molecule type" value="Genomic_DNA"/>
</dbReference>
<sequence length="96" mass="11023">MGIELSDVLDELIELQEATDEAHAELTRLQEELGDAAQWTDEQHVTWRDAWEDAREPWWLLDTALDHYAETIGLDRDELEATVQKTAGHVPLPDED</sequence>
<protein>
    <submittedName>
        <fullName evidence="1">Uncharacterized protein</fullName>
    </submittedName>
</protein>
<evidence type="ECO:0000313" key="2">
    <source>
        <dbReference type="Proteomes" id="UP001382904"/>
    </source>
</evidence>
<evidence type="ECO:0000313" key="1">
    <source>
        <dbReference type="EMBL" id="MEJ8641648.1"/>
    </source>
</evidence>
<name>A0ABU8U353_9ACTN</name>
<reference evidence="1 2" key="1">
    <citation type="submission" date="2024-03" db="EMBL/GenBank/DDBJ databases">
        <title>Novel Streptomyces species of biotechnological and ecological value are a feature of Machair soil.</title>
        <authorList>
            <person name="Prole J.R."/>
            <person name="Goodfellow M."/>
            <person name="Allenby N."/>
            <person name="Ward A.C."/>
        </authorList>
    </citation>
    <scope>NUCLEOTIDE SEQUENCE [LARGE SCALE GENOMIC DNA]</scope>
    <source>
        <strain evidence="1 2">MS1.HAVA.3</strain>
    </source>
</reference>
<comment type="caution">
    <text evidence="1">The sequence shown here is derived from an EMBL/GenBank/DDBJ whole genome shotgun (WGS) entry which is preliminary data.</text>
</comment>